<evidence type="ECO:0000313" key="5">
    <source>
        <dbReference type="Proteomes" id="UP000436181"/>
    </source>
</evidence>
<sequence>MTTTYADRQRPPQRRPGSWRIEDTEDQLSCLARRINRDHIELLLMCTPEPEDYIPDFASRLVARAGLTRYQAEKYAMEALVLSFFPLLSGLFMSGVFTPRVVSRLLDDLSRVPERARADVERDLVAALEPRIQNQHCLSPRNAATKLEKILTSLCPEALPERPDEELHALTMRQVAEQTTAITLTTDSMTADAIDELIQATAHKYDVDPHIALEMLILGQADVRVTLNLYKNISTTARELFSAGGWLQGMVSEKWLERVTSVRTLGPSATEGYSPTDAQRAFVQARDGHCRFPGCEISAHMCEMDHIQRYAGGGPTHTDNLHLLCKHHHQLKTAGIWDVTRYADSGETWTSHGDGHTVSTLPDGPLARTTFKQRLSRRQANRRKKAPFEAPRPWDHMSHA</sequence>
<evidence type="ECO:0000259" key="3">
    <source>
        <dbReference type="SMART" id="SM00507"/>
    </source>
</evidence>
<keyword evidence="5" id="KW-1185">Reference proteome</keyword>
<dbReference type="RefSeq" id="WP_151844082.1">
    <property type="nucleotide sequence ID" value="NZ_WBZJ01000001.1"/>
</dbReference>
<keyword evidence="4" id="KW-0255">Endonuclease</keyword>
<reference evidence="4 5" key="1">
    <citation type="submission" date="2019-10" db="EMBL/GenBank/DDBJ databases">
        <title>Corynebacterium sp novel species isolated from the respiratory tract of Marmot.</title>
        <authorList>
            <person name="Zhang G."/>
        </authorList>
    </citation>
    <scope>NUCLEOTIDE SEQUENCE [LARGE SCALE GENOMIC DNA]</scope>
    <source>
        <strain evidence="4 5">336</strain>
    </source>
</reference>
<gene>
    <name evidence="4" type="ORF">F8377_04255</name>
</gene>
<dbReference type="CDD" id="cd00085">
    <property type="entry name" value="HNHc"/>
    <property type="match status" value="1"/>
</dbReference>
<keyword evidence="2" id="KW-1133">Transmembrane helix</keyword>
<evidence type="ECO:0000313" key="4">
    <source>
        <dbReference type="EMBL" id="KAB3523354.1"/>
    </source>
</evidence>
<keyword evidence="2" id="KW-0472">Membrane</keyword>
<dbReference type="Proteomes" id="UP000436181">
    <property type="component" value="Unassembled WGS sequence"/>
</dbReference>
<dbReference type="InterPro" id="IPR003615">
    <property type="entry name" value="HNH_nuc"/>
</dbReference>
<dbReference type="GO" id="GO:0004519">
    <property type="term" value="F:endonuclease activity"/>
    <property type="evidence" value="ECO:0007669"/>
    <property type="project" value="UniProtKB-KW"/>
</dbReference>
<keyword evidence="2" id="KW-0812">Transmembrane</keyword>
<dbReference type="Gene3D" id="1.10.30.50">
    <property type="match status" value="1"/>
</dbReference>
<feature type="transmembrane region" description="Helical" evidence="2">
    <location>
        <begin position="79"/>
        <end position="97"/>
    </location>
</feature>
<proteinExistence type="predicted"/>
<feature type="compositionally biased region" description="Basic residues" evidence="1">
    <location>
        <begin position="374"/>
        <end position="385"/>
    </location>
</feature>
<accession>A0ABQ6VG17</accession>
<name>A0ABQ6VG17_9CORY</name>
<evidence type="ECO:0000256" key="1">
    <source>
        <dbReference type="SAM" id="MobiDB-lite"/>
    </source>
</evidence>
<keyword evidence="4" id="KW-0540">Nuclease</keyword>
<feature type="region of interest" description="Disordered" evidence="1">
    <location>
        <begin position="374"/>
        <end position="400"/>
    </location>
</feature>
<protein>
    <submittedName>
        <fullName evidence="4">HNH endonuclease</fullName>
    </submittedName>
</protein>
<feature type="domain" description="HNH nuclease" evidence="3">
    <location>
        <begin position="278"/>
        <end position="330"/>
    </location>
</feature>
<keyword evidence="4" id="KW-0378">Hydrolase</keyword>
<organism evidence="4 5">
    <name type="scientific">Corynebacterium zhongnanshanii</name>
    <dbReference type="NCBI Taxonomy" id="2768834"/>
    <lineage>
        <taxon>Bacteria</taxon>
        <taxon>Bacillati</taxon>
        <taxon>Actinomycetota</taxon>
        <taxon>Actinomycetes</taxon>
        <taxon>Mycobacteriales</taxon>
        <taxon>Corynebacteriaceae</taxon>
        <taxon>Corynebacterium</taxon>
    </lineage>
</organism>
<dbReference type="SMART" id="SM00507">
    <property type="entry name" value="HNHc"/>
    <property type="match status" value="1"/>
</dbReference>
<comment type="caution">
    <text evidence="4">The sequence shown here is derived from an EMBL/GenBank/DDBJ whole genome shotgun (WGS) entry which is preliminary data.</text>
</comment>
<evidence type="ECO:0000256" key="2">
    <source>
        <dbReference type="SAM" id="Phobius"/>
    </source>
</evidence>
<dbReference type="EMBL" id="WBZJ01000001">
    <property type="protein sequence ID" value="KAB3523354.1"/>
    <property type="molecule type" value="Genomic_DNA"/>
</dbReference>